<dbReference type="GO" id="GO:0030288">
    <property type="term" value="C:outer membrane-bounded periplasmic space"/>
    <property type="evidence" value="ECO:0007669"/>
    <property type="project" value="TreeGrafter"/>
</dbReference>
<name>A0A6N8F899_9GAMM</name>
<keyword evidence="12" id="KW-1185">Reference proteome</keyword>
<organism evidence="11 12">
    <name type="scientific">Psychrosphaera haliotis</name>
    <dbReference type="NCBI Taxonomy" id="555083"/>
    <lineage>
        <taxon>Bacteria</taxon>
        <taxon>Pseudomonadati</taxon>
        <taxon>Pseudomonadota</taxon>
        <taxon>Gammaproteobacteria</taxon>
        <taxon>Alteromonadales</taxon>
        <taxon>Pseudoalteromonadaceae</taxon>
        <taxon>Psychrosphaera</taxon>
    </lineage>
</organism>
<evidence type="ECO:0000256" key="6">
    <source>
        <dbReference type="ARBA" id="ARBA00022729"/>
    </source>
</evidence>
<dbReference type="AlphaFoldDB" id="A0A6N8F899"/>
<feature type="signal peptide" evidence="10">
    <location>
        <begin position="1"/>
        <end position="22"/>
    </location>
</feature>
<comment type="subunit">
    <text evidence="3 10">Monomer.</text>
</comment>
<dbReference type="GO" id="GO:0042953">
    <property type="term" value="P:lipoprotein transport"/>
    <property type="evidence" value="ECO:0007669"/>
    <property type="project" value="InterPro"/>
</dbReference>
<evidence type="ECO:0000256" key="3">
    <source>
        <dbReference type="ARBA" id="ARBA00011245"/>
    </source>
</evidence>
<evidence type="ECO:0000256" key="9">
    <source>
        <dbReference type="ARBA" id="ARBA00023186"/>
    </source>
</evidence>
<keyword evidence="11" id="KW-0449">Lipoprotein</keyword>
<evidence type="ECO:0000313" key="12">
    <source>
        <dbReference type="Proteomes" id="UP000439994"/>
    </source>
</evidence>
<protein>
    <recommendedName>
        <fullName evidence="4 10">Outer-membrane lipoprotein carrier protein</fullName>
    </recommendedName>
</protein>
<dbReference type="HAMAP" id="MF_00240">
    <property type="entry name" value="LolA"/>
    <property type="match status" value="1"/>
</dbReference>
<sequence precursor="true">MIRLIGAATMIVAMSFGNAVYANTNDTTQAVNKVSAASLELQNKLNVFDGYQANFKQVVTDIEANIIHQADGKLVFKQPGKFIWEVTAPEEELLISNGQYVWWYNPFVEQVSIFDVQQAVTQTPFALLVSKDPSIWKQFSISKENNIYVITPVDLSQAQVIKLTLTIIDNDLEKIVITSRSQQVSEYTLSEQSKFNPQADMFEFEMPAGIDVDDQRSKAEVIDGNVSY</sequence>
<keyword evidence="9 10" id="KW-0143">Chaperone</keyword>
<dbReference type="GO" id="GO:0044874">
    <property type="term" value="P:lipoprotein localization to outer membrane"/>
    <property type="evidence" value="ECO:0007669"/>
    <property type="project" value="UniProtKB-UniRule"/>
</dbReference>
<keyword evidence="5 10" id="KW-0813">Transport</keyword>
<dbReference type="InterPro" id="IPR004564">
    <property type="entry name" value="OM_lipoprot_carrier_LolA-like"/>
</dbReference>
<dbReference type="NCBIfam" id="TIGR00547">
    <property type="entry name" value="lolA"/>
    <property type="match status" value="1"/>
</dbReference>
<dbReference type="RefSeq" id="WP_155693566.1">
    <property type="nucleotide sequence ID" value="NZ_WOCD01000001.1"/>
</dbReference>
<reference evidence="11 12" key="1">
    <citation type="submission" date="2019-11" db="EMBL/GenBank/DDBJ databases">
        <title>P. haliotis isolates from Z. marina roots.</title>
        <authorList>
            <person name="Cohen M."/>
            <person name="Jospin G."/>
            <person name="Eisen J.A."/>
            <person name="Coil D.A."/>
        </authorList>
    </citation>
    <scope>NUCLEOTIDE SEQUENCE [LARGE SCALE GENOMIC DNA]</scope>
    <source>
        <strain evidence="11 12">UCD-MCMsp1aY</strain>
    </source>
</reference>
<comment type="subcellular location">
    <subcellularLocation>
        <location evidence="1 10">Periplasm</location>
    </subcellularLocation>
</comment>
<dbReference type="Pfam" id="PF03548">
    <property type="entry name" value="LolA"/>
    <property type="match status" value="1"/>
</dbReference>
<dbReference type="EMBL" id="WOCD01000001">
    <property type="protein sequence ID" value="MUH71120.1"/>
    <property type="molecule type" value="Genomic_DNA"/>
</dbReference>
<evidence type="ECO:0000256" key="1">
    <source>
        <dbReference type="ARBA" id="ARBA00004418"/>
    </source>
</evidence>
<dbReference type="CDD" id="cd16325">
    <property type="entry name" value="LolA"/>
    <property type="match status" value="1"/>
</dbReference>
<dbReference type="SUPFAM" id="SSF89392">
    <property type="entry name" value="Prokaryotic lipoproteins and lipoprotein localization factors"/>
    <property type="match status" value="1"/>
</dbReference>
<evidence type="ECO:0000256" key="2">
    <source>
        <dbReference type="ARBA" id="ARBA00007615"/>
    </source>
</evidence>
<keyword evidence="6 10" id="KW-0732">Signal</keyword>
<dbReference type="Proteomes" id="UP000439994">
    <property type="component" value="Unassembled WGS sequence"/>
</dbReference>
<comment type="function">
    <text evidence="10">Participates in the translocation of lipoproteins from the inner membrane to the outer membrane. Only forms a complex with a lipoprotein if the residue after the N-terminal Cys is not an aspartate (The Asp acts as a targeting signal to indicate that the lipoprotein should stay in the inner membrane).</text>
</comment>
<keyword evidence="8 10" id="KW-0653">Protein transport</keyword>
<proteinExistence type="inferred from homology"/>
<accession>A0A6N8F899</accession>
<dbReference type="PANTHER" id="PTHR35869">
    <property type="entry name" value="OUTER-MEMBRANE LIPOPROTEIN CARRIER PROTEIN"/>
    <property type="match status" value="1"/>
</dbReference>
<dbReference type="InterPro" id="IPR029046">
    <property type="entry name" value="LolA/LolB/LppX"/>
</dbReference>
<dbReference type="PANTHER" id="PTHR35869:SF1">
    <property type="entry name" value="OUTER-MEMBRANE LIPOPROTEIN CARRIER PROTEIN"/>
    <property type="match status" value="1"/>
</dbReference>
<comment type="similarity">
    <text evidence="2 10">Belongs to the LolA family.</text>
</comment>
<comment type="caution">
    <text evidence="11">The sequence shown here is derived from an EMBL/GenBank/DDBJ whole genome shotgun (WGS) entry which is preliminary data.</text>
</comment>
<dbReference type="InterPro" id="IPR018323">
    <property type="entry name" value="OM_lipoprot_carrier_LolA_Pbac"/>
</dbReference>
<evidence type="ECO:0000256" key="7">
    <source>
        <dbReference type="ARBA" id="ARBA00022764"/>
    </source>
</evidence>
<gene>
    <name evidence="10 11" type="primary">lolA</name>
    <name evidence="11" type="ORF">GNP35_00580</name>
</gene>
<evidence type="ECO:0000256" key="5">
    <source>
        <dbReference type="ARBA" id="ARBA00022448"/>
    </source>
</evidence>
<evidence type="ECO:0000256" key="10">
    <source>
        <dbReference type="HAMAP-Rule" id="MF_00240"/>
    </source>
</evidence>
<dbReference type="Gene3D" id="2.50.20.10">
    <property type="entry name" value="Lipoprotein localisation LolA/LolB/LppX"/>
    <property type="match status" value="1"/>
</dbReference>
<feature type="chain" id="PRO_5027188151" description="Outer-membrane lipoprotein carrier protein" evidence="10">
    <location>
        <begin position="23"/>
        <end position="228"/>
    </location>
</feature>
<evidence type="ECO:0000256" key="4">
    <source>
        <dbReference type="ARBA" id="ARBA00014035"/>
    </source>
</evidence>
<dbReference type="OrthoDB" id="9787361at2"/>
<evidence type="ECO:0000313" key="11">
    <source>
        <dbReference type="EMBL" id="MUH71120.1"/>
    </source>
</evidence>
<keyword evidence="7 10" id="KW-0574">Periplasm</keyword>
<evidence type="ECO:0000256" key="8">
    <source>
        <dbReference type="ARBA" id="ARBA00022927"/>
    </source>
</evidence>